<dbReference type="FunFam" id="2.10.230.10:FF:000001">
    <property type="entry name" value="DnaJ subfamily A member 2"/>
    <property type="match status" value="1"/>
</dbReference>
<evidence type="ECO:0000313" key="10">
    <source>
        <dbReference type="EMBL" id="CAD7699679.1"/>
    </source>
</evidence>
<dbReference type="Proteomes" id="UP000708148">
    <property type="component" value="Unassembled WGS sequence"/>
</dbReference>
<dbReference type="Gene3D" id="1.10.287.110">
    <property type="entry name" value="DnaJ domain"/>
    <property type="match status" value="1"/>
</dbReference>
<evidence type="ECO:0000256" key="5">
    <source>
        <dbReference type="PROSITE-ProRule" id="PRU00546"/>
    </source>
</evidence>
<feature type="compositionally biased region" description="Gly residues" evidence="6">
    <location>
        <begin position="1"/>
        <end position="13"/>
    </location>
</feature>
<dbReference type="AlphaFoldDB" id="A0A8S1IKP4"/>
<dbReference type="InterPro" id="IPR001305">
    <property type="entry name" value="HSP_DnaJ_Cys-rich_dom"/>
</dbReference>
<dbReference type="GO" id="GO:0006457">
    <property type="term" value="P:protein folding"/>
    <property type="evidence" value="ECO:0007669"/>
    <property type="project" value="InterPro"/>
</dbReference>
<dbReference type="SUPFAM" id="SSF57938">
    <property type="entry name" value="DnaJ/Hsp40 cysteine-rich domain"/>
    <property type="match status" value="1"/>
</dbReference>
<evidence type="ECO:0000256" key="1">
    <source>
        <dbReference type="ARBA" id="ARBA00022723"/>
    </source>
</evidence>
<gene>
    <name evidence="10" type="ORF">OSTQU699_LOCUS5038</name>
    <name evidence="9" type="ORF">OSTQU699_LOCUS842</name>
</gene>
<dbReference type="GO" id="GO:0051082">
    <property type="term" value="F:unfolded protein binding"/>
    <property type="evidence" value="ECO:0007669"/>
    <property type="project" value="InterPro"/>
</dbReference>
<evidence type="ECO:0000313" key="11">
    <source>
        <dbReference type="Proteomes" id="UP000708148"/>
    </source>
</evidence>
<dbReference type="PANTHER" id="PTHR43888">
    <property type="entry name" value="DNAJ-LIKE-2, ISOFORM A-RELATED"/>
    <property type="match status" value="1"/>
</dbReference>
<dbReference type="GO" id="GO:0030544">
    <property type="term" value="F:Hsp70 protein binding"/>
    <property type="evidence" value="ECO:0007669"/>
    <property type="project" value="InterPro"/>
</dbReference>
<dbReference type="InterPro" id="IPR036410">
    <property type="entry name" value="HSP_DnaJ_Cys-rich_dom_sf"/>
</dbReference>
<keyword evidence="3 5" id="KW-0863">Zinc-finger</keyword>
<dbReference type="CDD" id="cd06257">
    <property type="entry name" value="DnaJ"/>
    <property type="match status" value="1"/>
</dbReference>
<feature type="region of interest" description="Disordered" evidence="6">
    <location>
        <begin position="401"/>
        <end position="432"/>
    </location>
</feature>
<protein>
    <submittedName>
        <fullName evidence="9">Uncharacterized protein</fullName>
    </submittedName>
</protein>
<dbReference type="PRINTS" id="PR00625">
    <property type="entry name" value="JDOMAIN"/>
</dbReference>
<dbReference type="CDD" id="cd10747">
    <property type="entry name" value="DnaJ_C"/>
    <property type="match status" value="1"/>
</dbReference>
<reference evidence="9" key="1">
    <citation type="submission" date="2020-12" db="EMBL/GenBank/DDBJ databases">
        <authorList>
            <person name="Iha C."/>
        </authorList>
    </citation>
    <scope>NUCLEOTIDE SEQUENCE</scope>
</reference>
<dbReference type="FunFam" id="2.60.260.20:FF:000003">
    <property type="entry name" value="DnaJ subfamily A member 2"/>
    <property type="match status" value="1"/>
</dbReference>
<dbReference type="GO" id="GO:0008270">
    <property type="term" value="F:zinc ion binding"/>
    <property type="evidence" value="ECO:0007669"/>
    <property type="project" value="UniProtKB-KW"/>
</dbReference>
<dbReference type="InterPro" id="IPR008971">
    <property type="entry name" value="HSP40/DnaJ_pept-bd"/>
</dbReference>
<name>A0A8S1IKP4_9CHLO</name>
<dbReference type="Pfam" id="PF00684">
    <property type="entry name" value="DnaJ_CXXCXGXG"/>
    <property type="match status" value="1"/>
</dbReference>
<evidence type="ECO:0000313" key="9">
    <source>
        <dbReference type="EMBL" id="CAD7695481.1"/>
    </source>
</evidence>
<dbReference type="InterPro" id="IPR044713">
    <property type="entry name" value="DNJA1/2-like"/>
</dbReference>
<sequence length="432" mass="47395">MFGGDFFGGGFPGMGSQRPRGNNTRYYEILGVDRNASDGEIRKAHRKLALKYHPDKAGANADPEKIKEINEAYEVLKDQEKRRLYDEYGEDAVKENGGRPGGGGMADIFDLFGGGGGARRRSEPKGDDIVHRLQVKLEDLYKGTTRKLALNRMVKCDQCNGVGTKSGKTFKCMVCNGSGLEVKIKQLGPGMIQQIQSRCSNCGGQGYSAPYEDRCPTCSGKGLSKERKVFDVTIEQGMRDGQKITFHGEAGYSDPNIPPGNVVFVVEAKEHALFKRVGIDLVMEKKINLVEALCGGTFYINHLDGRVLKFSPPAGAVLKPDSWHRMDEEGMPIHGRPMVHGNLYVHFDVEFPDSLSEGQRKAVSKALGGPGTSSADHMVDDEVEVEMSPVPDIQDELKSRARFGKEHGAAYNSDDSDEEGFPRGQRVRCAQS</sequence>
<evidence type="ECO:0000256" key="4">
    <source>
        <dbReference type="ARBA" id="ARBA00022833"/>
    </source>
</evidence>
<dbReference type="HAMAP" id="MF_01152">
    <property type="entry name" value="DnaJ"/>
    <property type="match status" value="1"/>
</dbReference>
<feature type="region of interest" description="Disordered" evidence="6">
    <location>
        <begin position="1"/>
        <end position="20"/>
    </location>
</feature>
<dbReference type="Pfam" id="PF01556">
    <property type="entry name" value="DnaJ_C"/>
    <property type="match status" value="1"/>
</dbReference>
<dbReference type="PROSITE" id="PS51188">
    <property type="entry name" value="ZF_CR"/>
    <property type="match status" value="1"/>
</dbReference>
<keyword evidence="11" id="KW-1185">Reference proteome</keyword>
<keyword evidence="4 5" id="KW-0862">Zinc</keyword>
<organism evidence="9 11">
    <name type="scientific">Ostreobium quekettii</name>
    <dbReference type="NCBI Taxonomy" id="121088"/>
    <lineage>
        <taxon>Eukaryota</taxon>
        <taxon>Viridiplantae</taxon>
        <taxon>Chlorophyta</taxon>
        <taxon>core chlorophytes</taxon>
        <taxon>Ulvophyceae</taxon>
        <taxon>TCBD clade</taxon>
        <taxon>Bryopsidales</taxon>
        <taxon>Ostreobineae</taxon>
        <taxon>Ostreobiaceae</taxon>
        <taxon>Ostreobium</taxon>
    </lineage>
</organism>
<keyword evidence="2" id="KW-0677">Repeat</keyword>
<dbReference type="OrthoDB" id="550424at2759"/>
<comment type="caution">
    <text evidence="9">The sequence shown here is derived from an EMBL/GenBank/DDBJ whole genome shotgun (WGS) entry which is preliminary data.</text>
</comment>
<keyword evidence="1 5" id="KW-0479">Metal-binding</keyword>
<dbReference type="SUPFAM" id="SSF46565">
    <property type="entry name" value="Chaperone J-domain"/>
    <property type="match status" value="1"/>
</dbReference>
<dbReference type="InterPro" id="IPR002939">
    <property type="entry name" value="DnaJ_C"/>
</dbReference>
<dbReference type="GO" id="GO:0005524">
    <property type="term" value="F:ATP binding"/>
    <property type="evidence" value="ECO:0007669"/>
    <property type="project" value="InterPro"/>
</dbReference>
<dbReference type="Pfam" id="PF00226">
    <property type="entry name" value="DnaJ"/>
    <property type="match status" value="1"/>
</dbReference>
<evidence type="ECO:0000256" key="6">
    <source>
        <dbReference type="SAM" id="MobiDB-lite"/>
    </source>
</evidence>
<feature type="domain" description="CR-type" evidence="8">
    <location>
        <begin position="143"/>
        <end position="227"/>
    </location>
</feature>
<proteinExistence type="inferred from homology"/>
<evidence type="ECO:0000256" key="3">
    <source>
        <dbReference type="ARBA" id="ARBA00022771"/>
    </source>
</evidence>
<dbReference type="InterPro" id="IPR036869">
    <property type="entry name" value="J_dom_sf"/>
</dbReference>
<dbReference type="SUPFAM" id="SSF49493">
    <property type="entry name" value="HSP40/DnaJ peptide-binding domain"/>
    <property type="match status" value="2"/>
</dbReference>
<dbReference type="InterPro" id="IPR012724">
    <property type="entry name" value="DnaJ"/>
</dbReference>
<dbReference type="GO" id="GO:0009408">
    <property type="term" value="P:response to heat"/>
    <property type="evidence" value="ECO:0007669"/>
    <property type="project" value="InterPro"/>
</dbReference>
<evidence type="ECO:0000259" key="8">
    <source>
        <dbReference type="PROSITE" id="PS51188"/>
    </source>
</evidence>
<dbReference type="SMART" id="SM00271">
    <property type="entry name" value="DnaJ"/>
    <property type="match status" value="1"/>
</dbReference>
<dbReference type="PROSITE" id="PS50076">
    <property type="entry name" value="DNAJ_2"/>
    <property type="match status" value="1"/>
</dbReference>
<dbReference type="InterPro" id="IPR001623">
    <property type="entry name" value="DnaJ_domain"/>
</dbReference>
<dbReference type="CDD" id="cd10719">
    <property type="entry name" value="DnaJ_zf"/>
    <property type="match status" value="1"/>
</dbReference>
<dbReference type="EMBL" id="CAJHUC010000352">
    <property type="protein sequence ID" value="CAD7695481.1"/>
    <property type="molecule type" value="Genomic_DNA"/>
</dbReference>
<feature type="zinc finger region" description="CR-type" evidence="5">
    <location>
        <begin position="143"/>
        <end position="227"/>
    </location>
</feature>
<accession>A0A8S1IKP4</accession>
<dbReference type="Gene3D" id="2.10.230.10">
    <property type="entry name" value="Heat shock protein DnaJ, cysteine-rich domain"/>
    <property type="match status" value="1"/>
</dbReference>
<evidence type="ECO:0000256" key="2">
    <source>
        <dbReference type="ARBA" id="ARBA00022737"/>
    </source>
</evidence>
<dbReference type="Gene3D" id="2.60.260.20">
    <property type="entry name" value="Urease metallochaperone UreE, N-terminal domain"/>
    <property type="match status" value="2"/>
</dbReference>
<dbReference type="EMBL" id="CAJHUC010001089">
    <property type="protein sequence ID" value="CAD7699679.1"/>
    <property type="molecule type" value="Genomic_DNA"/>
</dbReference>
<feature type="domain" description="J" evidence="7">
    <location>
        <begin position="25"/>
        <end position="89"/>
    </location>
</feature>
<evidence type="ECO:0000259" key="7">
    <source>
        <dbReference type="PROSITE" id="PS50076"/>
    </source>
</evidence>